<name>A0A4Z2ENB3_9TELE</name>
<evidence type="ECO:0000313" key="2">
    <source>
        <dbReference type="Proteomes" id="UP000314294"/>
    </source>
</evidence>
<sequence length="212" mass="22882">MICSRAESTLSVWMPAGRERGPASRRRHVDVGHVERNLHRQEGLGRVPDLQGQQQQLTDGWTVLTYLEVGGDGAPADVDELRHVVVGVEGPDAALEVEVLVELEALVLPDVGVELVPEGHQVGADVLLPVDGLRQQEVQVVQRHGGHQGEHAVLEAGPHRLGCSLCLTSRYLSVAMKDWAWKPLAVPVVTGVWQMAPSVPTVATLLLSGVPR</sequence>
<reference evidence="1 2" key="1">
    <citation type="submission" date="2019-03" db="EMBL/GenBank/DDBJ databases">
        <title>First draft genome of Liparis tanakae, snailfish: a comprehensive survey of snailfish specific genes.</title>
        <authorList>
            <person name="Kim W."/>
            <person name="Song I."/>
            <person name="Jeong J.-H."/>
            <person name="Kim D."/>
            <person name="Kim S."/>
            <person name="Ryu S."/>
            <person name="Song J.Y."/>
            <person name="Lee S.K."/>
        </authorList>
    </citation>
    <scope>NUCLEOTIDE SEQUENCE [LARGE SCALE GENOMIC DNA]</scope>
    <source>
        <tissue evidence="1">Muscle</tissue>
    </source>
</reference>
<keyword evidence="2" id="KW-1185">Reference proteome</keyword>
<dbReference type="AlphaFoldDB" id="A0A4Z2ENB3"/>
<proteinExistence type="predicted"/>
<dbReference type="Proteomes" id="UP000314294">
    <property type="component" value="Unassembled WGS sequence"/>
</dbReference>
<evidence type="ECO:0000313" key="1">
    <source>
        <dbReference type="EMBL" id="TNN29964.1"/>
    </source>
</evidence>
<comment type="caution">
    <text evidence="1">The sequence shown here is derived from an EMBL/GenBank/DDBJ whole genome shotgun (WGS) entry which is preliminary data.</text>
</comment>
<organism evidence="1 2">
    <name type="scientific">Liparis tanakae</name>
    <name type="common">Tanaka's snailfish</name>
    <dbReference type="NCBI Taxonomy" id="230148"/>
    <lineage>
        <taxon>Eukaryota</taxon>
        <taxon>Metazoa</taxon>
        <taxon>Chordata</taxon>
        <taxon>Craniata</taxon>
        <taxon>Vertebrata</taxon>
        <taxon>Euteleostomi</taxon>
        <taxon>Actinopterygii</taxon>
        <taxon>Neopterygii</taxon>
        <taxon>Teleostei</taxon>
        <taxon>Neoteleostei</taxon>
        <taxon>Acanthomorphata</taxon>
        <taxon>Eupercaria</taxon>
        <taxon>Perciformes</taxon>
        <taxon>Cottioidei</taxon>
        <taxon>Cottales</taxon>
        <taxon>Liparidae</taxon>
        <taxon>Liparis</taxon>
    </lineage>
</organism>
<accession>A0A4Z2ENB3</accession>
<protein>
    <submittedName>
        <fullName evidence="1">Uncharacterized protein</fullName>
    </submittedName>
</protein>
<dbReference type="EMBL" id="SRLO01004990">
    <property type="protein sequence ID" value="TNN29964.1"/>
    <property type="molecule type" value="Genomic_DNA"/>
</dbReference>
<gene>
    <name evidence="1" type="ORF">EYF80_059885</name>
</gene>